<comment type="caution">
    <text evidence="2">The sequence shown here is derived from an EMBL/GenBank/DDBJ whole genome shotgun (WGS) entry which is preliminary data.</text>
</comment>
<feature type="domain" description="Agenet" evidence="1">
    <location>
        <begin position="235"/>
        <end position="291"/>
    </location>
</feature>
<sequence length="497" mass="55503">MRSPRLRRQQPAAAAPSAPEVFRDGDLVEVLPEEPGYRGAHFAAAVTRFHPKPRGYTVVYDAFVDSDGSSLPLPEVAPACQVRPRPPETPLRGPPAEHAAVDAFRGDAWWLGVALGGDRADGRVAVYFPETRKVMEFDAANVRPHLEWVAGEWLSPENMEISKTMTYTKGTQVEVAKLEGNSVVAWFSAAVEKAIWKNNFVVDYNCTKSEDGSALPKEIVDLKHIRPCPPHASAVSFCINDEVEGFQGNGWWLGVITEVHPGFRYTFKLAHLGNEVQLDQKALRLRYDWTHGQWQQVSQNVLTTKIAEGSKVEVSSNDEGFHGSWFQGTALKSFDNKILVEYDTLKADDETTPLKEAIEVQQVRPCPPDIPVTSGFNFLDEVDAHWNDGWWAGVISKVISDQRYMVYFKSSQEEMEFGHEQLRPHCDWVGGRWMQASLDRLPCIAMKDMFFCNANAHVHGIPLAGFGGMRDKAEELHAHFGAETGVAPKRVSSNFIL</sequence>
<feature type="domain" description="Agenet" evidence="1">
    <location>
        <begin position="93"/>
        <end position="150"/>
    </location>
</feature>
<dbReference type="PANTHER" id="PTHR31917:SF156">
    <property type="entry name" value="DUF724 DOMAIN-CONTAINING PROTEIN 2"/>
    <property type="match status" value="1"/>
</dbReference>
<name>A0A8J5S324_ZIZPA</name>
<feature type="domain" description="Agenet" evidence="1">
    <location>
        <begin position="20"/>
        <end position="90"/>
    </location>
</feature>
<feature type="domain" description="Agenet" evidence="1">
    <location>
        <begin position="304"/>
        <end position="371"/>
    </location>
</feature>
<organism evidence="2 3">
    <name type="scientific">Zizania palustris</name>
    <name type="common">Northern wild rice</name>
    <dbReference type="NCBI Taxonomy" id="103762"/>
    <lineage>
        <taxon>Eukaryota</taxon>
        <taxon>Viridiplantae</taxon>
        <taxon>Streptophyta</taxon>
        <taxon>Embryophyta</taxon>
        <taxon>Tracheophyta</taxon>
        <taxon>Spermatophyta</taxon>
        <taxon>Magnoliopsida</taxon>
        <taxon>Liliopsida</taxon>
        <taxon>Poales</taxon>
        <taxon>Poaceae</taxon>
        <taxon>BOP clade</taxon>
        <taxon>Oryzoideae</taxon>
        <taxon>Oryzeae</taxon>
        <taxon>Zizaniinae</taxon>
        <taxon>Zizania</taxon>
    </lineage>
</organism>
<dbReference type="SMART" id="SM00743">
    <property type="entry name" value="Agenet"/>
    <property type="match status" value="6"/>
</dbReference>
<dbReference type="CDD" id="cd20405">
    <property type="entry name" value="Tudor_Agenet_AtDUF_rpt1_3"/>
    <property type="match status" value="3"/>
</dbReference>
<dbReference type="Pfam" id="PF05641">
    <property type="entry name" value="Agenet"/>
    <property type="match status" value="3"/>
</dbReference>
<feature type="domain" description="Agenet" evidence="1">
    <location>
        <begin position="374"/>
        <end position="430"/>
    </location>
</feature>
<dbReference type="AlphaFoldDB" id="A0A8J5S324"/>
<reference evidence="2" key="1">
    <citation type="journal article" date="2021" name="bioRxiv">
        <title>Whole Genome Assembly and Annotation of Northern Wild Rice, Zizania palustris L., Supports a Whole Genome Duplication in the Zizania Genus.</title>
        <authorList>
            <person name="Haas M."/>
            <person name="Kono T."/>
            <person name="Macchietto M."/>
            <person name="Millas R."/>
            <person name="McGilp L."/>
            <person name="Shao M."/>
            <person name="Duquette J."/>
            <person name="Hirsch C.N."/>
            <person name="Kimball J."/>
        </authorList>
    </citation>
    <scope>NUCLEOTIDE SEQUENCE</scope>
    <source>
        <tissue evidence="2">Fresh leaf tissue</tissue>
    </source>
</reference>
<accession>A0A8J5S324</accession>
<feature type="domain" description="Agenet" evidence="1">
    <location>
        <begin position="165"/>
        <end position="233"/>
    </location>
</feature>
<dbReference type="InterPro" id="IPR014002">
    <property type="entry name" value="Agenet_dom_plant"/>
</dbReference>
<evidence type="ECO:0000313" key="3">
    <source>
        <dbReference type="Proteomes" id="UP000729402"/>
    </source>
</evidence>
<dbReference type="InterPro" id="IPR008395">
    <property type="entry name" value="Agenet-like_dom"/>
</dbReference>
<gene>
    <name evidence="2" type="ORF">GUJ93_ZPchr0005g14382</name>
</gene>
<keyword evidence="3" id="KW-1185">Reference proteome</keyword>
<dbReference type="CDD" id="cd20406">
    <property type="entry name" value="Tudor_Agenet_AtDUF_rpt2_4"/>
    <property type="match status" value="2"/>
</dbReference>
<dbReference type="OrthoDB" id="2020707at2759"/>
<dbReference type="PANTHER" id="PTHR31917">
    <property type="entry name" value="AGENET DOMAIN-CONTAINING PROTEIN-RELATED"/>
    <property type="match status" value="1"/>
</dbReference>
<evidence type="ECO:0000313" key="2">
    <source>
        <dbReference type="EMBL" id="KAG8067061.1"/>
    </source>
</evidence>
<dbReference type="EMBL" id="JAAALK010000284">
    <property type="protein sequence ID" value="KAG8067061.1"/>
    <property type="molecule type" value="Genomic_DNA"/>
</dbReference>
<protein>
    <recommendedName>
        <fullName evidence="1">Agenet domain-containing protein</fullName>
    </recommendedName>
</protein>
<proteinExistence type="predicted"/>
<evidence type="ECO:0000259" key="1">
    <source>
        <dbReference type="SMART" id="SM00743"/>
    </source>
</evidence>
<dbReference type="Proteomes" id="UP000729402">
    <property type="component" value="Unassembled WGS sequence"/>
</dbReference>
<reference evidence="2" key="2">
    <citation type="submission" date="2021-02" db="EMBL/GenBank/DDBJ databases">
        <authorList>
            <person name="Kimball J.A."/>
            <person name="Haas M.W."/>
            <person name="Macchietto M."/>
            <person name="Kono T."/>
            <person name="Duquette J."/>
            <person name="Shao M."/>
        </authorList>
    </citation>
    <scope>NUCLEOTIDE SEQUENCE</scope>
    <source>
        <tissue evidence="2">Fresh leaf tissue</tissue>
    </source>
</reference>